<evidence type="ECO:0000313" key="5">
    <source>
        <dbReference type="EMBL" id="KAK7302654.1"/>
    </source>
</evidence>
<keyword evidence="3" id="KW-0812">Transmembrane</keyword>
<proteinExistence type="predicted"/>
<feature type="transmembrane region" description="Helical" evidence="3">
    <location>
        <begin position="229"/>
        <end position="249"/>
    </location>
</feature>
<dbReference type="SMART" id="SM00473">
    <property type="entry name" value="PAN_AP"/>
    <property type="match status" value="2"/>
</dbReference>
<dbReference type="PROSITE" id="PS50948">
    <property type="entry name" value="PAN"/>
    <property type="match status" value="2"/>
</dbReference>
<feature type="domain" description="Apple" evidence="4">
    <location>
        <begin position="150"/>
        <end position="230"/>
    </location>
</feature>
<evidence type="ECO:0000313" key="6">
    <source>
        <dbReference type="Proteomes" id="UP001359559"/>
    </source>
</evidence>
<sequence>MEYHGLPEIFLWNKQLKVYRSGSWNGQAFTSLPVSDPKALIQNETFVADAHEVFYSIAKVERTKHTRVTIEWTGEVQRLIWGENGQSWIKLWYGPKDECDKYPRCGPYTICNSNIFPVCNCIHGFHVKNQDEWNLRTFSGGCVRNTALDCGKDQFQLVHHAQPPETTMVFVNRSMSLVECADMCTKNCSCTAYANVEITNGGTGCVMWTDNGETAFAGSSSKKNNMGKVVGIAVGVTIVILGASVYILWKKRKLHSVWKWKISQKGDFERNQHPEAILLTERDSEGEGKIDEMELPLPQLSVTSNEVVYWDEPGDRLARFLMQDDGLLQRYMWDNKVPRWVVMYEARKDFCDSYGACGVNGVCNIKDVPFYCDCLKGFTPKSQQDWDSFERSGGCIRRTPLNCIQGDKFQKLSWVKLPMLSQFWTNNSMTLEECKVECLKNCSCTAYANSAMNGGHHGCLLWFGNLVDIKLLMNQEGEQLDLYLRLAASEIAAFS</sequence>
<dbReference type="Pfam" id="PF00954">
    <property type="entry name" value="S_locus_glycop"/>
    <property type="match status" value="2"/>
</dbReference>
<keyword evidence="1" id="KW-0732">Signal</keyword>
<dbReference type="CDD" id="cd01098">
    <property type="entry name" value="PAN_AP_plant"/>
    <property type="match status" value="2"/>
</dbReference>
<protein>
    <recommendedName>
        <fullName evidence="4">Apple domain-containing protein</fullName>
    </recommendedName>
</protein>
<gene>
    <name evidence="5" type="ORF">RJT34_13547</name>
</gene>
<feature type="domain" description="Apple" evidence="4">
    <location>
        <begin position="403"/>
        <end position="487"/>
    </location>
</feature>
<evidence type="ECO:0000256" key="2">
    <source>
        <dbReference type="ARBA" id="ARBA00023157"/>
    </source>
</evidence>
<name>A0AAN9JQU5_CLITE</name>
<evidence type="ECO:0000256" key="3">
    <source>
        <dbReference type="SAM" id="Phobius"/>
    </source>
</evidence>
<evidence type="ECO:0000256" key="1">
    <source>
        <dbReference type="ARBA" id="ARBA00022729"/>
    </source>
</evidence>
<keyword evidence="6" id="KW-1185">Reference proteome</keyword>
<dbReference type="Pfam" id="PF08276">
    <property type="entry name" value="PAN_2"/>
    <property type="match status" value="2"/>
</dbReference>
<keyword evidence="3" id="KW-0472">Membrane</keyword>
<organism evidence="5 6">
    <name type="scientific">Clitoria ternatea</name>
    <name type="common">Butterfly pea</name>
    <dbReference type="NCBI Taxonomy" id="43366"/>
    <lineage>
        <taxon>Eukaryota</taxon>
        <taxon>Viridiplantae</taxon>
        <taxon>Streptophyta</taxon>
        <taxon>Embryophyta</taxon>
        <taxon>Tracheophyta</taxon>
        <taxon>Spermatophyta</taxon>
        <taxon>Magnoliopsida</taxon>
        <taxon>eudicotyledons</taxon>
        <taxon>Gunneridae</taxon>
        <taxon>Pentapetalae</taxon>
        <taxon>rosids</taxon>
        <taxon>fabids</taxon>
        <taxon>Fabales</taxon>
        <taxon>Fabaceae</taxon>
        <taxon>Papilionoideae</taxon>
        <taxon>50 kb inversion clade</taxon>
        <taxon>NPAAA clade</taxon>
        <taxon>indigoferoid/millettioid clade</taxon>
        <taxon>Phaseoleae</taxon>
        <taxon>Clitoria</taxon>
    </lineage>
</organism>
<dbReference type="InterPro" id="IPR000858">
    <property type="entry name" value="S_locus_glycoprot_dom"/>
</dbReference>
<dbReference type="PANTHER" id="PTHR32444">
    <property type="entry name" value="BULB-TYPE LECTIN DOMAIN-CONTAINING PROTEIN"/>
    <property type="match status" value="1"/>
</dbReference>
<comment type="caution">
    <text evidence="5">The sequence shown here is derived from an EMBL/GenBank/DDBJ whole genome shotgun (WGS) entry which is preliminary data.</text>
</comment>
<dbReference type="AlphaFoldDB" id="A0AAN9JQU5"/>
<reference evidence="5 6" key="1">
    <citation type="submission" date="2024-01" db="EMBL/GenBank/DDBJ databases">
        <title>The genomes of 5 underutilized Papilionoideae crops provide insights into root nodulation and disease resistance.</title>
        <authorList>
            <person name="Yuan L."/>
        </authorList>
    </citation>
    <scope>NUCLEOTIDE SEQUENCE [LARGE SCALE GENOMIC DNA]</scope>
    <source>
        <strain evidence="5">LY-2023</strain>
        <tissue evidence="5">Leaf</tissue>
    </source>
</reference>
<dbReference type="Proteomes" id="UP001359559">
    <property type="component" value="Unassembled WGS sequence"/>
</dbReference>
<dbReference type="PANTHER" id="PTHR32444:SF89">
    <property type="entry name" value="S GLYCOPROTEIN"/>
    <property type="match status" value="1"/>
</dbReference>
<keyword evidence="3" id="KW-1133">Transmembrane helix</keyword>
<keyword evidence="2" id="KW-1015">Disulfide bond</keyword>
<dbReference type="EMBL" id="JAYKXN010000003">
    <property type="protein sequence ID" value="KAK7302654.1"/>
    <property type="molecule type" value="Genomic_DNA"/>
</dbReference>
<accession>A0AAN9JQU5</accession>
<dbReference type="GO" id="GO:0048544">
    <property type="term" value="P:recognition of pollen"/>
    <property type="evidence" value="ECO:0007669"/>
    <property type="project" value="InterPro"/>
</dbReference>
<evidence type="ECO:0000259" key="4">
    <source>
        <dbReference type="PROSITE" id="PS50948"/>
    </source>
</evidence>
<dbReference type="InterPro" id="IPR003609">
    <property type="entry name" value="Pan_app"/>
</dbReference>